<dbReference type="Gene3D" id="2.40.30.170">
    <property type="match status" value="1"/>
</dbReference>
<reference evidence="10" key="1">
    <citation type="submission" date="2021-12" db="EMBL/GenBank/DDBJ databases">
        <title>Discovery of the Pendulisporaceae a myxobacterial family with distinct sporulation behavior and unique specialized metabolism.</title>
        <authorList>
            <person name="Garcia R."/>
            <person name="Popoff A."/>
            <person name="Bader C.D."/>
            <person name="Loehr J."/>
            <person name="Walesch S."/>
            <person name="Walt C."/>
            <person name="Boldt J."/>
            <person name="Bunk B."/>
            <person name="Haeckl F.J.F.P.J."/>
            <person name="Gunesch A.P."/>
            <person name="Birkelbach J."/>
            <person name="Nuebel U."/>
            <person name="Pietschmann T."/>
            <person name="Bach T."/>
            <person name="Mueller R."/>
        </authorList>
    </citation>
    <scope>NUCLEOTIDE SEQUENCE</scope>
    <source>
        <strain evidence="10">MSr11367</strain>
    </source>
</reference>
<dbReference type="Gene3D" id="6.10.140.1990">
    <property type="match status" value="1"/>
</dbReference>
<evidence type="ECO:0000256" key="3">
    <source>
        <dbReference type="ARBA" id="ARBA00022989"/>
    </source>
</evidence>
<dbReference type="Pfam" id="PF25963">
    <property type="entry name" value="Beta-barrel_AAEA"/>
    <property type="match status" value="1"/>
</dbReference>
<evidence type="ECO:0000259" key="9">
    <source>
        <dbReference type="Pfam" id="PF25963"/>
    </source>
</evidence>
<keyword evidence="3" id="KW-1133">Transmembrane helix</keyword>
<dbReference type="InterPro" id="IPR058634">
    <property type="entry name" value="AaeA-lik-b-barrel"/>
</dbReference>
<dbReference type="InterPro" id="IPR058625">
    <property type="entry name" value="MdtA-like_BSH"/>
</dbReference>
<evidence type="ECO:0000313" key="11">
    <source>
        <dbReference type="Proteomes" id="UP001374803"/>
    </source>
</evidence>
<dbReference type="PANTHER" id="PTHR30386">
    <property type="entry name" value="MEMBRANE FUSION SUBUNIT OF EMRAB-TOLC MULTIDRUG EFFLUX PUMP"/>
    <property type="match status" value="1"/>
</dbReference>
<dbReference type="PANTHER" id="PTHR30386:SF26">
    <property type="entry name" value="TRANSPORT PROTEIN COMB"/>
    <property type="match status" value="1"/>
</dbReference>
<keyword evidence="5" id="KW-0175">Coiled coil</keyword>
<feature type="domain" description="Multidrug resistance protein MdtA-like alpha-helical hairpin" evidence="7">
    <location>
        <begin position="158"/>
        <end position="217"/>
    </location>
</feature>
<organism evidence="10 11">
    <name type="scientific">Pendulispora rubella</name>
    <dbReference type="NCBI Taxonomy" id="2741070"/>
    <lineage>
        <taxon>Bacteria</taxon>
        <taxon>Pseudomonadati</taxon>
        <taxon>Myxococcota</taxon>
        <taxon>Myxococcia</taxon>
        <taxon>Myxococcales</taxon>
        <taxon>Sorangiineae</taxon>
        <taxon>Pendulisporaceae</taxon>
        <taxon>Pendulispora</taxon>
    </lineage>
</organism>
<evidence type="ECO:0000259" key="8">
    <source>
        <dbReference type="Pfam" id="PF25917"/>
    </source>
</evidence>
<evidence type="ECO:0000256" key="4">
    <source>
        <dbReference type="ARBA" id="ARBA00023136"/>
    </source>
</evidence>
<accession>A0ABZ2LEZ1</accession>
<evidence type="ECO:0000256" key="1">
    <source>
        <dbReference type="ARBA" id="ARBA00004167"/>
    </source>
</evidence>
<feature type="domain" description="Multidrug resistance protein MdtA-like barrel-sandwich hybrid" evidence="8">
    <location>
        <begin position="66"/>
        <end position="307"/>
    </location>
</feature>
<dbReference type="InterPro" id="IPR050739">
    <property type="entry name" value="MFP"/>
</dbReference>
<keyword evidence="2" id="KW-0812">Transmembrane</keyword>
<sequence>MDIDSTMPATAPAVHTPAAEASSPPKKRRIALGVTALVVAASAAYWYRGTFYEETDNAQVDGYISNVASRVAGTVVAVHVDDNQAVTAGQALVELDPKDLRVAVAQAKASLAQAEAQLRAEEPSVAITETTNATLVATTTSDVASGRAGVAEALRSVAQAEAQLKQGEANYKLAQLDLERAERLYQTGAVAKAEYDSKKAAADAQTANVQALRETVDVTRRRVEDQTARARAAGSRAREATVNASPQLEAKRATVALRQANVEANKAALEQAELNLSYAKIPAPAGGVIGKRSVNVGDRVNIGQQLLALAQTDKVWVTANFRETQVTRMHPGQHVKVYVDALDQHFEGEVESLAAATGSRYSILPPENATGNYVKVVQRLPVRIRLLPGQQGLERLRPGMSVEPEVRVK</sequence>
<feature type="coiled-coil region" evidence="5">
    <location>
        <begin position="150"/>
        <end position="184"/>
    </location>
</feature>
<evidence type="ECO:0000256" key="5">
    <source>
        <dbReference type="SAM" id="Coils"/>
    </source>
</evidence>
<evidence type="ECO:0000313" key="10">
    <source>
        <dbReference type="EMBL" id="WXB08341.1"/>
    </source>
</evidence>
<name>A0ABZ2LEZ1_9BACT</name>
<evidence type="ECO:0000256" key="6">
    <source>
        <dbReference type="SAM" id="MobiDB-lite"/>
    </source>
</evidence>
<dbReference type="Proteomes" id="UP001374803">
    <property type="component" value="Chromosome"/>
</dbReference>
<keyword evidence="4" id="KW-0472">Membrane</keyword>
<dbReference type="Pfam" id="PF25917">
    <property type="entry name" value="BSH_RND"/>
    <property type="match status" value="1"/>
</dbReference>
<keyword evidence="11" id="KW-1185">Reference proteome</keyword>
<dbReference type="RefSeq" id="WP_394838015.1">
    <property type="nucleotide sequence ID" value="NZ_CP089929.1"/>
</dbReference>
<dbReference type="Pfam" id="PF25876">
    <property type="entry name" value="HH_MFP_RND"/>
    <property type="match status" value="1"/>
</dbReference>
<feature type="region of interest" description="Disordered" evidence="6">
    <location>
        <begin position="1"/>
        <end position="25"/>
    </location>
</feature>
<feature type="compositionally biased region" description="Low complexity" evidence="6">
    <location>
        <begin position="1"/>
        <end position="21"/>
    </location>
</feature>
<protein>
    <submittedName>
        <fullName evidence="10">HlyD family secretion protein</fullName>
    </submittedName>
</protein>
<dbReference type="EMBL" id="CP089983">
    <property type="protein sequence ID" value="WXB08341.1"/>
    <property type="molecule type" value="Genomic_DNA"/>
</dbReference>
<dbReference type="SUPFAM" id="SSF111369">
    <property type="entry name" value="HlyD-like secretion proteins"/>
    <property type="match status" value="3"/>
</dbReference>
<evidence type="ECO:0000256" key="2">
    <source>
        <dbReference type="ARBA" id="ARBA00022692"/>
    </source>
</evidence>
<dbReference type="InterPro" id="IPR058624">
    <property type="entry name" value="MdtA-like_HH"/>
</dbReference>
<dbReference type="Gene3D" id="2.40.50.100">
    <property type="match status" value="1"/>
</dbReference>
<gene>
    <name evidence="10" type="ORF">LVJ94_13980</name>
</gene>
<proteinExistence type="predicted"/>
<dbReference type="InterPro" id="IPR030190">
    <property type="entry name" value="MacA_alpha-hairpin_sf"/>
</dbReference>
<comment type="subcellular location">
    <subcellularLocation>
        <location evidence="1">Membrane</location>
        <topology evidence="1">Single-pass membrane protein</topology>
    </subcellularLocation>
</comment>
<dbReference type="PRINTS" id="PR01490">
    <property type="entry name" value="RTXTOXIND"/>
</dbReference>
<feature type="domain" description="p-hydroxybenzoic acid efflux pump subunit AaeA-like beta-barrel" evidence="9">
    <location>
        <begin position="316"/>
        <end position="392"/>
    </location>
</feature>
<evidence type="ECO:0000259" key="7">
    <source>
        <dbReference type="Pfam" id="PF25876"/>
    </source>
</evidence>